<name>A0A7J7GPR4_CAMSI</name>
<accession>A0A7J7GPR4</accession>
<reference evidence="2 3" key="2">
    <citation type="submission" date="2020-07" db="EMBL/GenBank/DDBJ databases">
        <title>Genome assembly of wild tea tree DASZ reveals pedigree and selection history of tea varieties.</title>
        <authorList>
            <person name="Zhang W."/>
        </authorList>
    </citation>
    <scope>NUCLEOTIDE SEQUENCE [LARGE SCALE GENOMIC DNA]</scope>
    <source>
        <strain evidence="3">cv. G240</strain>
        <tissue evidence="2">Leaf</tissue>
    </source>
</reference>
<evidence type="ECO:0000313" key="2">
    <source>
        <dbReference type="EMBL" id="KAF5942477.1"/>
    </source>
</evidence>
<keyword evidence="3" id="KW-1185">Reference proteome</keyword>
<evidence type="ECO:0000313" key="3">
    <source>
        <dbReference type="Proteomes" id="UP000593564"/>
    </source>
</evidence>
<feature type="signal peptide" evidence="1">
    <location>
        <begin position="1"/>
        <end position="27"/>
    </location>
</feature>
<dbReference type="EMBL" id="JACBKZ010000009">
    <property type="protein sequence ID" value="KAF5942477.1"/>
    <property type="molecule type" value="Genomic_DNA"/>
</dbReference>
<comment type="caution">
    <text evidence="2">The sequence shown here is derived from an EMBL/GenBank/DDBJ whole genome shotgun (WGS) entry which is preliminary data.</text>
</comment>
<protein>
    <recommendedName>
        <fullName evidence="4">Alginate lyase 2 domain-containing protein</fullName>
    </recommendedName>
</protein>
<dbReference type="PANTHER" id="PTHR33681">
    <property type="entry name" value="BINDING PROTEIN, PUTATIVE, EXPRESSED-RELATED"/>
    <property type="match status" value="1"/>
</dbReference>
<organism evidence="2 3">
    <name type="scientific">Camellia sinensis</name>
    <name type="common">Tea plant</name>
    <name type="synonym">Thea sinensis</name>
    <dbReference type="NCBI Taxonomy" id="4442"/>
    <lineage>
        <taxon>Eukaryota</taxon>
        <taxon>Viridiplantae</taxon>
        <taxon>Streptophyta</taxon>
        <taxon>Embryophyta</taxon>
        <taxon>Tracheophyta</taxon>
        <taxon>Spermatophyta</taxon>
        <taxon>Magnoliopsida</taxon>
        <taxon>eudicotyledons</taxon>
        <taxon>Gunneridae</taxon>
        <taxon>Pentapetalae</taxon>
        <taxon>asterids</taxon>
        <taxon>Ericales</taxon>
        <taxon>Theaceae</taxon>
        <taxon>Camellia</taxon>
    </lineage>
</organism>
<keyword evidence="1" id="KW-0732">Signal</keyword>
<dbReference type="Proteomes" id="UP000593564">
    <property type="component" value="Unassembled WGS sequence"/>
</dbReference>
<proteinExistence type="predicted"/>
<dbReference type="PANTHER" id="PTHR33681:SF13">
    <property type="entry name" value="ALGINATE LYASE 2 DOMAIN-CONTAINING PROTEIN"/>
    <property type="match status" value="1"/>
</dbReference>
<sequence>MEISHKNSLLFLVLVAFSAKLVLFCSADPTDGFTLVPLTEKNFGLQKQYNVPLDDRYSYEHGVRRLWVYNHDKPFYGDSGTRPAQKFALRTWMMGKLTVFIDGVQKFVKNDQGAGDLYFNCGVYAAPDNSSNYMESRWKGIKIYKK</sequence>
<gene>
    <name evidence="2" type="ORF">HYC85_020119</name>
</gene>
<reference evidence="3" key="1">
    <citation type="journal article" date="2020" name="Nat. Commun.">
        <title>Genome assembly of wild tea tree DASZ reveals pedigree and selection history of tea varieties.</title>
        <authorList>
            <person name="Zhang W."/>
            <person name="Zhang Y."/>
            <person name="Qiu H."/>
            <person name="Guo Y."/>
            <person name="Wan H."/>
            <person name="Zhang X."/>
            <person name="Scossa F."/>
            <person name="Alseekh S."/>
            <person name="Zhang Q."/>
            <person name="Wang P."/>
            <person name="Xu L."/>
            <person name="Schmidt M.H."/>
            <person name="Jia X."/>
            <person name="Li D."/>
            <person name="Zhu A."/>
            <person name="Guo F."/>
            <person name="Chen W."/>
            <person name="Ni D."/>
            <person name="Usadel B."/>
            <person name="Fernie A.R."/>
            <person name="Wen W."/>
        </authorList>
    </citation>
    <scope>NUCLEOTIDE SEQUENCE [LARGE SCALE GENOMIC DNA]</scope>
    <source>
        <strain evidence="3">cv. G240</strain>
    </source>
</reference>
<evidence type="ECO:0008006" key="4">
    <source>
        <dbReference type="Google" id="ProtNLM"/>
    </source>
</evidence>
<dbReference type="AlphaFoldDB" id="A0A7J7GPR4"/>
<feature type="chain" id="PRO_5029822535" description="Alginate lyase 2 domain-containing protein" evidence="1">
    <location>
        <begin position="28"/>
        <end position="146"/>
    </location>
</feature>
<evidence type="ECO:0000256" key="1">
    <source>
        <dbReference type="SAM" id="SignalP"/>
    </source>
</evidence>